<protein>
    <submittedName>
        <fullName evidence="3">Uncharacterized protein</fullName>
    </submittedName>
</protein>
<gene>
    <name evidence="3" type="ORF">chiPu_0023304</name>
</gene>
<dbReference type="PANTHER" id="PTHR23382">
    <property type="entry name" value="MALATE DEHYDROGENASE"/>
    <property type="match status" value="1"/>
</dbReference>
<dbReference type="GO" id="GO:0016615">
    <property type="term" value="F:malate dehydrogenase activity"/>
    <property type="evidence" value="ECO:0007669"/>
    <property type="project" value="InterPro"/>
</dbReference>
<dbReference type="Gene3D" id="3.40.50.720">
    <property type="entry name" value="NAD(P)-binding Rossmann-like Domain"/>
    <property type="match status" value="1"/>
</dbReference>
<evidence type="ECO:0000256" key="1">
    <source>
        <dbReference type="ARBA" id="ARBA00009613"/>
    </source>
</evidence>
<dbReference type="GO" id="GO:0006108">
    <property type="term" value="P:malate metabolic process"/>
    <property type="evidence" value="ECO:0007669"/>
    <property type="project" value="InterPro"/>
</dbReference>
<keyword evidence="4" id="KW-1185">Reference proteome</keyword>
<sequence length="123" mass="13851">MEIEDMAWPLLQKVTVQNSLRKAFMDAEVIILLDDLMPEKGQSIEDCYREMGGVYQEIAIKIDTFAKPNVRVIVAGNYILNLKTYLLMDSAYAIDHCNFVAVSTQLEGEVKALLARKLNVSPV</sequence>
<dbReference type="EMBL" id="BEZZ01018863">
    <property type="protein sequence ID" value="GCC38770.1"/>
    <property type="molecule type" value="Genomic_DNA"/>
</dbReference>
<accession>A0A401T803</accession>
<dbReference type="InterPro" id="IPR010945">
    <property type="entry name" value="Malate_DH_type2"/>
</dbReference>
<dbReference type="InterPro" id="IPR036291">
    <property type="entry name" value="NAD(P)-bd_dom_sf"/>
</dbReference>
<keyword evidence="2" id="KW-0560">Oxidoreductase</keyword>
<dbReference type="STRING" id="137246.A0A401T803"/>
<name>A0A401T803_CHIPU</name>
<evidence type="ECO:0000256" key="2">
    <source>
        <dbReference type="ARBA" id="ARBA00023002"/>
    </source>
</evidence>
<dbReference type="AlphaFoldDB" id="A0A401T803"/>
<proteinExistence type="inferred from homology"/>
<dbReference type="OMA" id="EDCYREM"/>
<dbReference type="OrthoDB" id="1510206at2759"/>
<comment type="caution">
    <text evidence="3">The sequence shown here is derived from an EMBL/GenBank/DDBJ whole genome shotgun (WGS) entry which is preliminary data.</text>
</comment>
<comment type="similarity">
    <text evidence="1">Belongs to the LDH/MDH superfamily. MDH type 2 family.</text>
</comment>
<reference evidence="3 4" key="1">
    <citation type="journal article" date="2018" name="Nat. Ecol. Evol.">
        <title>Shark genomes provide insights into elasmobranch evolution and the origin of vertebrates.</title>
        <authorList>
            <person name="Hara Y"/>
            <person name="Yamaguchi K"/>
            <person name="Onimaru K"/>
            <person name="Kadota M"/>
            <person name="Koyanagi M"/>
            <person name="Keeley SD"/>
            <person name="Tatsumi K"/>
            <person name="Tanaka K"/>
            <person name="Motone F"/>
            <person name="Kageyama Y"/>
            <person name="Nozu R"/>
            <person name="Adachi N"/>
            <person name="Nishimura O"/>
            <person name="Nakagawa R"/>
            <person name="Tanegashima C"/>
            <person name="Kiyatake I"/>
            <person name="Matsumoto R"/>
            <person name="Murakumo K"/>
            <person name="Nishida K"/>
            <person name="Terakita A"/>
            <person name="Kuratani S"/>
            <person name="Sato K"/>
            <person name="Hyodo S Kuraku.S."/>
        </authorList>
    </citation>
    <scope>NUCLEOTIDE SEQUENCE [LARGE SCALE GENOMIC DNA]</scope>
</reference>
<dbReference type="Proteomes" id="UP000287033">
    <property type="component" value="Unassembled WGS sequence"/>
</dbReference>
<organism evidence="3 4">
    <name type="scientific">Chiloscyllium punctatum</name>
    <name type="common">Brownbanded bambooshark</name>
    <name type="synonym">Hemiscyllium punctatum</name>
    <dbReference type="NCBI Taxonomy" id="137246"/>
    <lineage>
        <taxon>Eukaryota</taxon>
        <taxon>Metazoa</taxon>
        <taxon>Chordata</taxon>
        <taxon>Craniata</taxon>
        <taxon>Vertebrata</taxon>
        <taxon>Chondrichthyes</taxon>
        <taxon>Elasmobranchii</taxon>
        <taxon>Galeomorphii</taxon>
        <taxon>Galeoidea</taxon>
        <taxon>Orectolobiformes</taxon>
        <taxon>Hemiscylliidae</taxon>
        <taxon>Chiloscyllium</taxon>
    </lineage>
</organism>
<evidence type="ECO:0000313" key="3">
    <source>
        <dbReference type="EMBL" id="GCC38770.1"/>
    </source>
</evidence>
<dbReference type="SUPFAM" id="SSF51735">
    <property type="entry name" value="NAD(P)-binding Rossmann-fold domains"/>
    <property type="match status" value="1"/>
</dbReference>
<evidence type="ECO:0000313" key="4">
    <source>
        <dbReference type="Proteomes" id="UP000287033"/>
    </source>
</evidence>
<feature type="non-terminal residue" evidence="3">
    <location>
        <position position="123"/>
    </location>
</feature>